<dbReference type="RefSeq" id="WP_245614148.1">
    <property type="nucleotide sequence ID" value="NZ_CCVW01000001.1"/>
</dbReference>
<sequence>MRPCFFIFGFGYTAKALAPKLIAQGFKVIGTSRTPNEKKQNNVDVELIDFDIP</sequence>
<protein>
    <submittedName>
        <fullName evidence="1">Uncharacterized protein</fullName>
    </submittedName>
</protein>
<dbReference type="InterPro" id="IPR036291">
    <property type="entry name" value="NAD(P)-bd_dom_sf"/>
</dbReference>
<evidence type="ECO:0000313" key="2">
    <source>
        <dbReference type="Proteomes" id="UP000044071"/>
    </source>
</evidence>
<dbReference type="Gene3D" id="3.40.50.720">
    <property type="entry name" value="NAD(P)-binding Rossmann-like Domain"/>
    <property type="match status" value="1"/>
</dbReference>
<reference evidence="1 2" key="1">
    <citation type="submission" date="2014-06" db="EMBL/GenBank/DDBJ databases">
        <authorList>
            <person name="Urmite Genomes Urmite Genomes"/>
        </authorList>
    </citation>
    <scope>NUCLEOTIDE SEQUENCE [LARGE SCALE GENOMIC DNA]</scope>
</reference>
<proteinExistence type="predicted"/>
<keyword evidence="2" id="KW-1185">Reference proteome</keyword>
<evidence type="ECO:0000313" key="1">
    <source>
        <dbReference type="EMBL" id="CDZ76392.1"/>
    </source>
</evidence>
<dbReference type="SUPFAM" id="SSF51735">
    <property type="entry name" value="NAD(P)-binding Rossmann-fold domains"/>
    <property type="match status" value="1"/>
</dbReference>
<organism evidence="1 2">
    <name type="scientific">Legionella massiliensis</name>
    <dbReference type="NCBI Taxonomy" id="1034943"/>
    <lineage>
        <taxon>Bacteria</taxon>
        <taxon>Pseudomonadati</taxon>
        <taxon>Pseudomonadota</taxon>
        <taxon>Gammaproteobacteria</taxon>
        <taxon>Legionellales</taxon>
        <taxon>Legionellaceae</taxon>
        <taxon>Legionella</taxon>
    </lineage>
</organism>
<gene>
    <name evidence="1" type="ORF">BN59_00661</name>
</gene>
<name>A0A078KTW0_9GAMM</name>
<dbReference type="Proteomes" id="UP000044071">
    <property type="component" value="Unassembled WGS sequence"/>
</dbReference>
<dbReference type="AlphaFoldDB" id="A0A078KTW0"/>
<dbReference type="EMBL" id="CCSB01000001">
    <property type="protein sequence ID" value="CDZ76392.1"/>
    <property type="molecule type" value="Genomic_DNA"/>
</dbReference>
<dbReference type="STRING" id="1034943.BN59_00661"/>
<accession>A0A078KTW0</accession>